<dbReference type="Pfam" id="PF23231">
    <property type="entry name" value="HAT_Syf1_CNRKL1_C"/>
    <property type="match status" value="1"/>
</dbReference>
<dbReference type="InterPro" id="IPR011990">
    <property type="entry name" value="TPR-like_helical_dom_sf"/>
</dbReference>
<organism evidence="4 5">
    <name type="scientific">Artemisia annua</name>
    <name type="common">Sweet wormwood</name>
    <dbReference type="NCBI Taxonomy" id="35608"/>
    <lineage>
        <taxon>Eukaryota</taxon>
        <taxon>Viridiplantae</taxon>
        <taxon>Streptophyta</taxon>
        <taxon>Embryophyta</taxon>
        <taxon>Tracheophyta</taxon>
        <taxon>Spermatophyta</taxon>
        <taxon>Magnoliopsida</taxon>
        <taxon>eudicotyledons</taxon>
        <taxon>Gunneridae</taxon>
        <taxon>Pentapetalae</taxon>
        <taxon>asterids</taxon>
        <taxon>campanulids</taxon>
        <taxon>Asterales</taxon>
        <taxon>Asteraceae</taxon>
        <taxon>Asteroideae</taxon>
        <taxon>Anthemideae</taxon>
        <taxon>Artemisiinae</taxon>
        <taxon>Artemisia</taxon>
    </lineage>
</organism>
<accession>A0A2U1L6F3</accession>
<dbReference type="EMBL" id="PKPP01011212">
    <property type="protein sequence ID" value="PWA44564.1"/>
    <property type="molecule type" value="Genomic_DNA"/>
</dbReference>
<sequence>MLLEDHKYFEDAFKAPAEVVKPLYLQYAKFEEDFGLAKRAMGVYDQATKVVPANEQLSMYEIYIARAAEIYGVPKTREIYAQAISSEGLPEKDAMKMCIKYAELEKSLGEIERARHIYVYASRLADPRFDGDFWKNWHEFEVNHGNEDTFRDMLRIKRSVSARHSQTHIFLPEYLQKPTIDEAMYQLRRAGVPEDEMEALERQLAPKEDSAARKLGFVSSSIQLSETASALTQNQEEIELPEGSKSDEEDDDCKVEIAQKGMPDAVYGGLVRKRDDKEAEKEKETGDGDTCPGALERIKRMRQEYLQKPTIDEAMYQLRRAGVPEDEMEALERQLAPKEDSAARKLGFVSSSIQLSETASALTQN</sequence>
<evidence type="ECO:0000313" key="5">
    <source>
        <dbReference type="Proteomes" id="UP000245207"/>
    </source>
</evidence>
<evidence type="ECO:0000256" key="1">
    <source>
        <dbReference type="ARBA" id="ARBA00022737"/>
    </source>
</evidence>
<gene>
    <name evidence="4" type="ORF">CTI12_AA525530</name>
</gene>
<dbReference type="InterPro" id="IPR045075">
    <property type="entry name" value="Syf1-like"/>
</dbReference>
<dbReference type="FunFam" id="1.25.40.10:FF:000038">
    <property type="entry name" value="Putative pre-mRNA-splicing factor SYF1"/>
    <property type="match status" value="1"/>
</dbReference>
<evidence type="ECO:0000313" key="4">
    <source>
        <dbReference type="EMBL" id="PWA44564.1"/>
    </source>
</evidence>
<comment type="caution">
    <text evidence="4">The sequence shown here is derived from an EMBL/GenBank/DDBJ whole genome shotgun (WGS) entry which is preliminary data.</text>
</comment>
<feature type="region of interest" description="Disordered" evidence="2">
    <location>
        <begin position="228"/>
        <end position="250"/>
    </location>
</feature>
<feature type="region of interest" description="Disordered" evidence="2">
    <location>
        <begin position="272"/>
        <end position="291"/>
    </location>
</feature>
<evidence type="ECO:0000259" key="3">
    <source>
        <dbReference type="Pfam" id="PF23231"/>
    </source>
</evidence>
<feature type="domain" description="Pre-mRNA-splicing factor Syf1/CRNKL1-like C-terminal HAT-repeats" evidence="3">
    <location>
        <begin position="9"/>
        <end position="203"/>
    </location>
</feature>
<keyword evidence="1" id="KW-0677">Repeat</keyword>
<proteinExistence type="predicted"/>
<dbReference type="STRING" id="35608.A0A2U1L6F3"/>
<evidence type="ECO:0000256" key="2">
    <source>
        <dbReference type="SAM" id="MobiDB-lite"/>
    </source>
</evidence>
<dbReference type="PANTHER" id="PTHR11246">
    <property type="entry name" value="PRE-MRNA SPLICING FACTOR"/>
    <property type="match status" value="1"/>
</dbReference>
<reference evidence="4 5" key="1">
    <citation type="journal article" date="2018" name="Mol. Plant">
        <title>The genome of Artemisia annua provides insight into the evolution of Asteraceae family and artemisinin biosynthesis.</title>
        <authorList>
            <person name="Shen Q."/>
            <person name="Zhang L."/>
            <person name="Liao Z."/>
            <person name="Wang S."/>
            <person name="Yan T."/>
            <person name="Shi P."/>
            <person name="Liu M."/>
            <person name="Fu X."/>
            <person name="Pan Q."/>
            <person name="Wang Y."/>
            <person name="Lv Z."/>
            <person name="Lu X."/>
            <person name="Zhang F."/>
            <person name="Jiang W."/>
            <person name="Ma Y."/>
            <person name="Chen M."/>
            <person name="Hao X."/>
            <person name="Li L."/>
            <person name="Tang Y."/>
            <person name="Lv G."/>
            <person name="Zhou Y."/>
            <person name="Sun X."/>
            <person name="Brodelius P.E."/>
            <person name="Rose J.K.C."/>
            <person name="Tang K."/>
        </authorList>
    </citation>
    <scope>NUCLEOTIDE SEQUENCE [LARGE SCALE GENOMIC DNA]</scope>
    <source>
        <strain evidence="5">cv. Huhao1</strain>
        <tissue evidence="4">Leaf</tissue>
    </source>
</reference>
<dbReference type="Proteomes" id="UP000245207">
    <property type="component" value="Unassembled WGS sequence"/>
</dbReference>
<dbReference type="SUPFAM" id="SSF48452">
    <property type="entry name" value="TPR-like"/>
    <property type="match status" value="1"/>
</dbReference>
<dbReference type="AlphaFoldDB" id="A0A2U1L6F3"/>
<dbReference type="GO" id="GO:0000974">
    <property type="term" value="C:Prp19 complex"/>
    <property type="evidence" value="ECO:0007669"/>
    <property type="project" value="TreeGrafter"/>
</dbReference>
<dbReference type="Gene3D" id="1.25.40.10">
    <property type="entry name" value="Tetratricopeptide repeat domain"/>
    <property type="match status" value="1"/>
</dbReference>
<dbReference type="GO" id="GO:0071007">
    <property type="term" value="C:U2-type catalytic step 2 spliceosome"/>
    <property type="evidence" value="ECO:0007669"/>
    <property type="project" value="TreeGrafter"/>
</dbReference>
<dbReference type="PANTHER" id="PTHR11246:SF5">
    <property type="entry name" value="PRE-MRNA-SPLICING FACTOR SYF1"/>
    <property type="match status" value="1"/>
</dbReference>
<dbReference type="InterPro" id="IPR055430">
    <property type="entry name" value="HAT_Syf1_CNRKL1_C"/>
</dbReference>
<dbReference type="GO" id="GO:0000349">
    <property type="term" value="P:generation of catalytic spliceosome for first transesterification step"/>
    <property type="evidence" value="ECO:0007669"/>
    <property type="project" value="TreeGrafter"/>
</dbReference>
<keyword evidence="5" id="KW-1185">Reference proteome</keyword>
<name>A0A2U1L6F3_ARTAN</name>
<dbReference type="GO" id="GO:0071014">
    <property type="term" value="C:post-mRNA release spliceosomal complex"/>
    <property type="evidence" value="ECO:0007669"/>
    <property type="project" value="TreeGrafter"/>
</dbReference>
<feature type="compositionally biased region" description="Basic and acidic residues" evidence="2">
    <location>
        <begin position="272"/>
        <end position="286"/>
    </location>
</feature>
<protein>
    <submittedName>
        <fullName evidence="4">RNA-processing protein, HAT helix</fullName>
    </submittedName>
</protein>
<dbReference type="OrthoDB" id="1676350at2759"/>